<dbReference type="EMBL" id="LR796476">
    <property type="protein sequence ID" value="CAB4147896.1"/>
    <property type="molecule type" value="Genomic_DNA"/>
</dbReference>
<evidence type="ECO:0000313" key="1">
    <source>
        <dbReference type="EMBL" id="CAB4147896.1"/>
    </source>
</evidence>
<reference evidence="1" key="1">
    <citation type="submission" date="2020-04" db="EMBL/GenBank/DDBJ databases">
        <authorList>
            <person name="Chiriac C."/>
            <person name="Salcher M."/>
            <person name="Ghai R."/>
            <person name="Kavagutti S V."/>
        </authorList>
    </citation>
    <scope>NUCLEOTIDE SEQUENCE</scope>
</reference>
<name>A0A6J5MS73_9CAUD</name>
<gene>
    <name evidence="1" type="ORF">UFOVP513_58</name>
</gene>
<proteinExistence type="predicted"/>
<organism evidence="1">
    <name type="scientific">uncultured Caudovirales phage</name>
    <dbReference type="NCBI Taxonomy" id="2100421"/>
    <lineage>
        <taxon>Viruses</taxon>
        <taxon>Duplodnaviria</taxon>
        <taxon>Heunggongvirae</taxon>
        <taxon>Uroviricota</taxon>
        <taxon>Caudoviricetes</taxon>
        <taxon>Peduoviridae</taxon>
        <taxon>Maltschvirus</taxon>
        <taxon>Maltschvirus maltsch</taxon>
    </lineage>
</organism>
<sequence length="72" mass="8208">MNKVNQRESNNAKMYVELAGMDQVQWRKDNYLSCAARTLSACIRCSLRQSDIDELRAVAADIGVSKHRDFIC</sequence>
<protein>
    <submittedName>
        <fullName evidence="1">Uncharacterized protein</fullName>
    </submittedName>
</protein>
<accession>A0A6J5MS73</accession>